<sequence>MTNLTWEWFGLLFGNLFASLGAASWGRIVVCSMVWVAWSIWKARNDYLFNQYPVNPIEVVAKAKREEAEFLAACEVDSAFVETAAGAQGHEPHWVPPSRGKWKFNCDAATDLSRGRGAVAVLLRDEKGHLVDGIAVKIRLATAIQGEASAV</sequence>
<reference evidence="2 3" key="2">
    <citation type="submission" date="2020-07" db="EMBL/GenBank/DDBJ databases">
        <title>Genome assembly of wild tea tree DASZ reveals pedigree and selection history of tea varieties.</title>
        <authorList>
            <person name="Zhang W."/>
        </authorList>
    </citation>
    <scope>NUCLEOTIDE SEQUENCE [LARGE SCALE GENOMIC DNA]</scope>
    <source>
        <strain evidence="3">cv. G240</strain>
        <tissue evidence="2">Leaf</tissue>
    </source>
</reference>
<name>A0A7J7H9I0_CAMSI</name>
<evidence type="ECO:0000313" key="2">
    <source>
        <dbReference type="EMBL" id="KAF5948416.1"/>
    </source>
</evidence>
<proteinExistence type="predicted"/>
<keyword evidence="1" id="KW-0472">Membrane</keyword>
<keyword evidence="1" id="KW-0812">Transmembrane</keyword>
<dbReference type="PANTHER" id="PTHR47074:SF11">
    <property type="entry name" value="REVERSE TRANSCRIPTASE-LIKE PROTEIN"/>
    <property type="match status" value="1"/>
</dbReference>
<dbReference type="EMBL" id="JACBKZ010000006">
    <property type="protein sequence ID" value="KAF5948416.1"/>
    <property type="molecule type" value="Genomic_DNA"/>
</dbReference>
<reference evidence="3" key="1">
    <citation type="journal article" date="2020" name="Nat. Commun.">
        <title>Genome assembly of wild tea tree DASZ reveals pedigree and selection history of tea varieties.</title>
        <authorList>
            <person name="Zhang W."/>
            <person name="Zhang Y."/>
            <person name="Qiu H."/>
            <person name="Guo Y."/>
            <person name="Wan H."/>
            <person name="Zhang X."/>
            <person name="Scossa F."/>
            <person name="Alseekh S."/>
            <person name="Zhang Q."/>
            <person name="Wang P."/>
            <person name="Xu L."/>
            <person name="Schmidt M.H."/>
            <person name="Jia X."/>
            <person name="Li D."/>
            <person name="Zhu A."/>
            <person name="Guo F."/>
            <person name="Chen W."/>
            <person name="Ni D."/>
            <person name="Usadel B."/>
            <person name="Fernie A.R."/>
            <person name="Wen W."/>
        </authorList>
    </citation>
    <scope>NUCLEOTIDE SEQUENCE [LARGE SCALE GENOMIC DNA]</scope>
    <source>
        <strain evidence="3">cv. G240</strain>
    </source>
</reference>
<comment type="caution">
    <text evidence="2">The sequence shown here is derived from an EMBL/GenBank/DDBJ whole genome shotgun (WGS) entry which is preliminary data.</text>
</comment>
<dbReference type="Proteomes" id="UP000593564">
    <property type="component" value="Unassembled WGS sequence"/>
</dbReference>
<organism evidence="2 3">
    <name type="scientific">Camellia sinensis</name>
    <name type="common">Tea plant</name>
    <name type="synonym">Thea sinensis</name>
    <dbReference type="NCBI Taxonomy" id="4442"/>
    <lineage>
        <taxon>Eukaryota</taxon>
        <taxon>Viridiplantae</taxon>
        <taxon>Streptophyta</taxon>
        <taxon>Embryophyta</taxon>
        <taxon>Tracheophyta</taxon>
        <taxon>Spermatophyta</taxon>
        <taxon>Magnoliopsida</taxon>
        <taxon>eudicotyledons</taxon>
        <taxon>Gunneridae</taxon>
        <taxon>Pentapetalae</taxon>
        <taxon>asterids</taxon>
        <taxon>Ericales</taxon>
        <taxon>Theaceae</taxon>
        <taxon>Camellia</taxon>
    </lineage>
</organism>
<dbReference type="InterPro" id="IPR052929">
    <property type="entry name" value="RNase_H-like_EbsB-rel"/>
</dbReference>
<dbReference type="AlphaFoldDB" id="A0A7J7H9I0"/>
<evidence type="ECO:0000313" key="3">
    <source>
        <dbReference type="Proteomes" id="UP000593564"/>
    </source>
</evidence>
<gene>
    <name evidence="2" type="ORF">HYC85_014373</name>
</gene>
<evidence type="ECO:0008006" key="4">
    <source>
        <dbReference type="Google" id="ProtNLM"/>
    </source>
</evidence>
<protein>
    <recommendedName>
        <fullName evidence="4">RNase H type-1 domain-containing protein</fullName>
    </recommendedName>
</protein>
<keyword evidence="3" id="KW-1185">Reference proteome</keyword>
<feature type="transmembrane region" description="Helical" evidence="1">
    <location>
        <begin position="12"/>
        <end position="38"/>
    </location>
</feature>
<dbReference type="PANTHER" id="PTHR47074">
    <property type="entry name" value="BNAC02G40300D PROTEIN"/>
    <property type="match status" value="1"/>
</dbReference>
<evidence type="ECO:0000256" key="1">
    <source>
        <dbReference type="SAM" id="Phobius"/>
    </source>
</evidence>
<keyword evidence="1" id="KW-1133">Transmembrane helix</keyword>
<accession>A0A7J7H9I0</accession>